<feature type="region of interest" description="Disordered" evidence="1">
    <location>
        <begin position="148"/>
        <end position="177"/>
    </location>
</feature>
<name>A0A1I8FQ46_9PLAT</name>
<sequence length="177" mass="19545">DQTASTLMTNPSGISQLSPASYEPSRESWQQAVAAESSAVLSSTVAHHWRAAGPSHHLSGVDHSLKLVSICPIPSNVEKPTDWWDAQATRAVNWSVQAGLVNMSLWRADRAACAFMPDARLAETLRRLLMSRGCSVWYEALLRHDSETGGRSSIDEASRTAALPRKRRNSTPERYWC</sequence>
<organism evidence="2 3">
    <name type="scientific">Macrostomum lignano</name>
    <dbReference type="NCBI Taxonomy" id="282301"/>
    <lineage>
        <taxon>Eukaryota</taxon>
        <taxon>Metazoa</taxon>
        <taxon>Spiralia</taxon>
        <taxon>Lophotrochozoa</taxon>
        <taxon>Platyhelminthes</taxon>
        <taxon>Rhabditophora</taxon>
        <taxon>Macrostomorpha</taxon>
        <taxon>Macrostomida</taxon>
        <taxon>Macrostomidae</taxon>
        <taxon>Macrostomum</taxon>
    </lineage>
</organism>
<reference evidence="3" key="1">
    <citation type="submission" date="2016-11" db="UniProtKB">
        <authorList>
            <consortium name="WormBaseParasite"/>
        </authorList>
    </citation>
    <scope>IDENTIFICATION</scope>
</reference>
<evidence type="ECO:0000313" key="2">
    <source>
        <dbReference type="Proteomes" id="UP000095280"/>
    </source>
</evidence>
<accession>A0A1I8FQ46</accession>
<dbReference type="WBParaSite" id="maker-unitig_42204-snap-gene-0.2-mRNA-1">
    <property type="protein sequence ID" value="maker-unitig_42204-snap-gene-0.2-mRNA-1"/>
    <property type="gene ID" value="maker-unitig_42204-snap-gene-0.2"/>
</dbReference>
<dbReference type="AlphaFoldDB" id="A0A1I8FQ46"/>
<feature type="compositionally biased region" description="Basic and acidic residues" evidence="1">
    <location>
        <begin position="148"/>
        <end position="158"/>
    </location>
</feature>
<evidence type="ECO:0000256" key="1">
    <source>
        <dbReference type="SAM" id="MobiDB-lite"/>
    </source>
</evidence>
<keyword evidence="2" id="KW-1185">Reference proteome</keyword>
<protein>
    <submittedName>
        <fullName evidence="3">RNase H domain-containing protein</fullName>
    </submittedName>
</protein>
<feature type="compositionally biased region" description="Polar residues" evidence="1">
    <location>
        <begin position="1"/>
        <end position="19"/>
    </location>
</feature>
<dbReference type="Proteomes" id="UP000095280">
    <property type="component" value="Unplaced"/>
</dbReference>
<evidence type="ECO:0000313" key="3">
    <source>
        <dbReference type="WBParaSite" id="maker-unitig_42204-snap-gene-0.2-mRNA-1"/>
    </source>
</evidence>
<feature type="region of interest" description="Disordered" evidence="1">
    <location>
        <begin position="1"/>
        <end position="20"/>
    </location>
</feature>
<proteinExistence type="predicted"/>